<name>A0A852U9R0_9ACTN</name>
<dbReference type="EMBL" id="JACCCC010000001">
    <property type="protein sequence ID" value="NYE50690.1"/>
    <property type="molecule type" value="Genomic_DNA"/>
</dbReference>
<evidence type="ECO:0000313" key="3">
    <source>
        <dbReference type="Proteomes" id="UP000589036"/>
    </source>
</evidence>
<proteinExistence type="predicted"/>
<accession>A0A852U9R0</accession>
<evidence type="ECO:0000256" key="1">
    <source>
        <dbReference type="SAM" id="MobiDB-lite"/>
    </source>
</evidence>
<keyword evidence="3" id="KW-1185">Reference proteome</keyword>
<feature type="region of interest" description="Disordered" evidence="1">
    <location>
        <begin position="1"/>
        <end position="22"/>
    </location>
</feature>
<sequence>MVDALEPHLRTRTGSGREQARATARRAVIATGLIPIGGDIGVGHATEVVSAVLAALAQERRLNDRALAHLRSHPAS</sequence>
<reference evidence="2 3" key="1">
    <citation type="submission" date="2020-07" db="EMBL/GenBank/DDBJ databases">
        <title>Sequencing the genomes of 1000 actinobacteria strains.</title>
        <authorList>
            <person name="Klenk H.-P."/>
        </authorList>
    </citation>
    <scope>NUCLEOTIDE SEQUENCE [LARGE SCALE GENOMIC DNA]</scope>
    <source>
        <strain evidence="2 3">CXB654</strain>
    </source>
</reference>
<gene>
    <name evidence="2" type="ORF">HDA32_005810</name>
</gene>
<protein>
    <submittedName>
        <fullName evidence="2">Uncharacterized protein</fullName>
    </submittedName>
</protein>
<dbReference type="Proteomes" id="UP000589036">
    <property type="component" value="Unassembled WGS sequence"/>
</dbReference>
<organism evidence="2 3">
    <name type="scientific">Spinactinospora alkalitolerans</name>
    <dbReference type="NCBI Taxonomy" id="687207"/>
    <lineage>
        <taxon>Bacteria</taxon>
        <taxon>Bacillati</taxon>
        <taxon>Actinomycetota</taxon>
        <taxon>Actinomycetes</taxon>
        <taxon>Streptosporangiales</taxon>
        <taxon>Nocardiopsidaceae</taxon>
        <taxon>Spinactinospora</taxon>
    </lineage>
</organism>
<dbReference type="AlphaFoldDB" id="A0A852U9R0"/>
<dbReference type="RefSeq" id="WP_179646136.1">
    <property type="nucleotide sequence ID" value="NZ_BAAAYY010000045.1"/>
</dbReference>
<comment type="caution">
    <text evidence="2">The sequence shown here is derived from an EMBL/GenBank/DDBJ whole genome shotgun (WGS) entry which is preliminary data.</text>
</comment>
<evidence type="ECO:0000313" key="2">
    <source>
        <dbReference type="EMBL" id="NYE50690.1"/>
    </source>
</evidence>